<dbReference type="Proteomes" id="UP001151760">
    <property type="component" value="Unassembled WGS sequence"/>
</dbReference>
<evidence type="ECO:0000313" key="2">
    <source>
        <dbReference type="EMBL" id="GJS63316.1"/>
    </source>
</evidence>
<protein>
    <submittedName>
        <fullName evidence="2">Reverse transcriptase domain-containing protein</fullName>
    </submittedName>
</protein>
<keyword evidence="2" id="KW-0695">RNA-directed DNA polymerase</keyword>
<dbReference type="EMBL" id="BQNB010009421">
    <property type="protein sequence ID" value="GJS63316.1"/>
    <property type="molecule type" value="Genomic_DNA"/>
</dbReference>
<dbReference type="GO" id="GO:0003964">
    <property type="term" value="F:RNA-directed DNA polymerase activity"/>
    <property type="evidence" value="ECO:0007669"/>
    <property type="project" value="UniProtKB-KW"/>
</dbReference>
<reference evidence="2" key="2">
    <citation type="submission" date="2022-01" db="EMBL/GenBank/DDBJ databases">
        <authorList>
            <person name="Yamashiro T."/>
            <person name="Shiraishi A."/>
            <person name="Satake H."/>
            <person name="Nakayama K."/>
        </authorList>
    </citation>
    <scope>NUCLEOTIDE SEQUENCE</scope>
</reference>
<evidence type="ECO:0000259" key="1">
    <source>
        <dbReference type="Pfam" id="PF03732"/>
    </source>
</evidence>
<accession>A0ABQ4XET1</accession>
<keyword evidence="3" id="KW-1185">Reference proteome</keyword>
<dbReference type="PANTHER" id="PTHR33223:SF6">
    <property type="entry name" value="CCHC-TYPE DOMAIN-CONTAINING PROTEIN"/>
    <property type="match status" value="1"/>
</dbReference>
<name>A0ABQ4XET1_9ASTR</name>
<keyword evidence="2" id="KW-0548">Nucleotidyltransferase</keyword>
<reference evidence="2" key="1">
    <citation type="journal article" date="2022" name="Int. J. Mol. Sci.">
        <title>Draft Genome of Tanacetum Coccineum: Genomic Comparison of Closely Related Tanacetum-Family Plants.</title>
        <authorList>
            <person name="Yamashiro T."/>
            <person name="Shiraishi A."/>
            <person name="Nakayama K."/>
            <person name="Satake H."/>
        </authorList>
    </citation>
    <scope>NUCLEOTIDE SEQUENCE</scope>
</reference>
<sequence>MEQYLVWVKDNIRPGVVKPKIANNIEFEINSNFMRELRRKLFKGTDDEDAHEHVRRVLEMADLFHFPDVTHDVVMLRVFPITLKGPALRWINRLSAGLVTIWDLLKKAFIGQYCPPFKTTKKLGIIRNFKQEMDETLYHAWERYNDLLFKCLHHDLNCQHKVHIFYTGLDIPTRKVLDSKGFIPLMTLTQALISIQVIVEHSHNWYDEATTRERINDSPNNIDTKKPKGNIHAIQASFKNYEGAHLTMECPLKKEDKAADNEWIRKFIENTNSNIKVLKTTTKNLEEKAYQLTQTVLTNTGEKVKERTTMGKENIKEPVPHNLPVVQTYVPPVQFLGSPYRTRKTICAIGIPKEIKEDEGDVNDSCDITVEDVERLRKILTPSIHALRNLKPIVQPYMPLGLVWNKEKVVREEERDYDIPLQDLVMQPLTHQTVHITHPMTIM</sequence>
<comment type="caution">
    <text evidence="2">The sequence shown here is derived from an EMBL/GenBank/DDBJ whole genome shotgun (WGS) entry which is preliminary data.</text>
</comment>
<organism evidence="2 3">
    <name type="scientific">Tanacetum coccineum</name>
    <dbReference type="NCBI Taxonomy" id="301880"/>
    <lineage>
        <taxon>Eukaryota</taxon>
        <taxon>Viridiplantae</taxon>
        <taxon>Streptophyta</taxon>
        <taxon>Embryophyta</taxon>
        <taxon>Tracheophyta</taxon>
        <taxon>Spermatophyta</taxon>
        <taxon>Magnoliopsida</taxon>
        <taxon>eudicotyledons</taxon>
        <taxon>Gunneridae</taxon>
        <taxon>Pentapetalae</taxon>
        <taxon>asterids</taxon>
        <taxon>campanulids</taxon>
        <taxon>Asterales</taxon>
        <taxon>Asteraceae</taxon>
        <taxon>Asteroideae</taxon>
        <taxon>Anthemideae</taxon>
        <taxon>Anthemidinae</taxon>
        <taxon>Tanacetum</taxon>
    </lineage>
</organism>
<evidence type="ECO:0000313" key="3">
    <source>
        <dbReference type="Proteomes" id="UP001151760"/>
    </source>
</evidence>
<gene>
    <name evidence="2" type="ORF">Tco_0677880</name>
</gene>
<keyword evidence="2" id="KW-0808">Transferase</keyword>
<feature type="domain" description="Retrotransposon gag" evidence="1">
    <location>
        <begin position="78"/>
        <end position="170"/>
    </location>
</feature>
<dbReference type="PANTHER" id="PTHR33223">
    <property type="entry name" value="CCHC-TYPE DOMAIN-CONTAINING PROTEIN"/>
    <property type="match status" value="1"/>
</dbReference>
<dbReference type="InterPro" id="IPR005162">
    <property type="entry name" value="Retrotrans_gag_dom"/>
</dbReference>
<dbReference type="Pfam" id="PF03732">
    <property type="entry name" value="Retrotrans_gag"/>
    <property type="match status" value="1"/>
</dbReference>
<proteinExistence type="predicted"/>